<dbReference type="Proteomes" id="UP000053176">
    <property type="component" value="Unassembled WGS sequence"/>
</dbReference>
<dbReference type="GO" id="GO:0046872">
    <property type="term" value="F:metal ion binding"/>
    <property type="evidence" value="ECO:0007669"/>
    <property type="project" value="UniProtKB-KW"/>
</dbReference>
<dbReference type="PIRSF" id="PIRSF005902">
    <property type="entry name" value="DNase_TatD"/>
    <property type="match status" value="1"/>
</dbReference>
<feature type="binding site" evidence="4">
    <location>
        <position position="128"/>
    </location>
    <ligand>
        <name>a divalent metal cation</name>
        <dbReference type="ChEBI" id="CHEBI:60240"/>
        <label>2</label>
    </ligand>
</feature>
<dbReference type="GO" id="GO:0004536">
    <property type="term" value="F:DNA nuclease activity"/>
    <property type="evidence" value="ECO:0007669"/>
    <property type="project" value="InterPro"/>
</dbReference>
<dbReference type="Pfam" id="PF01026">
    <property type="entry name" value="TatD_DNase"/>
    <property type="match status" value="1"/>
</dbReference>
<dbReference type="GO" id="GO:0005829">
    <property type="term" value="C:cytosol"/>
    <property type="evidence" value="ECO:0007669"/>
    <property type="project" value="TreeGrafter"/>
</dbReference>
<protein>
    <submittedName>
        <fullName evidence="5">LuxR family transcriptional regulator</fullName>
    </submittedName>
</protein>
<evidence type="ECO:0000256" key="3">
    <source>
        <dbReference type="ARBA" id="ARBA00022801"/>
    </source>
</evidence>
<dbReference type="OrthoDB" id="9810005at2"/>
<dbReference type="InterPro" id="IPR018228">
    <property type="entry name" value="DNase_TatD-rel_CS"/>
</dbReference>
<dbReference type="GO" id="GO:0016788">
    <property type="term" value="F:hydrolase activity, acting on ester bonds"/>
    <property type="evidence" value="ECO:0007669"/>
    <property type="project" value="InterPro"/>
</dbReference>
<reference evidence="5 6" key="1">
    <citation type="submission" date="2015-12" db="EMBL/GenBank/DDBJ databases">
        <title>Draft genome sequence of Mesorhizobium sp. UFLA 01-765, a multitolerant efficient symbiont and plant-growth promoting strain isolated from Zn-mining soil using Leucaena leucocephala as a trap plant.</title>
        <authorList>
            <person name="Rangel W.M."/>
            <person name="Thijs S."/>
            <person name="Longatti S.M."/>
            <person name="Moreira F.M."/>
            <person name="Weyens N."/>
            <person name="Vangronsveld J."/>
            <person name="Van Hamme J.D."/>
            <person name="Bottos E.M."/>
            <person name="Rineau F."/>
        </authorList>
    </citation>
    <scope>NUCLEOTIDE SEQUENCE [LARGE SCALE GENOMIC DNA]</scope>
    <source>
        <strain evidence="5 6">UFLA 01-765</strain>
    </source>
</reference>
<evidence type="ECO:0000313" key="5">
    <source>
        <dbReference type="EMBL" id="KUM24675.1"/>
    </source>
</evidence>
<dbReference type="SUPFAM" id="SSF51556">
    <property type="entry name" value="Metallo-dependent hydrolases"/>
    <property type="match status" value="1"/>
</dbReference>
<dbReference type="PROSITE" id="PS01137">
    <property type="entry name" value="TATD_1"/>
    <property type="match status" value="1"/>
</dbReference>
<dbReference type="InterPro" id="IPR015991">
    <property type="entry name" value="TatD/YcfH-like"/>
</dbReference>
<proteinExistence type="inferred from homology"/>
<comment type="caution">
    <text evidence="5">The sequence shown here is derived from an EMBL/GenBank/DDBJ whole genome shotgun (WGS) entry which is preliminary data.</text>
</comment>
<organism evidence="5 6">
    <name type="scientific">Rhizobium loti</name>
    <name type="common">Mesorhizobium loti</name>
    <dbReference type="NCBI Taxonomy" id="381"/>
    <lineage>
        <taxon>Bacteria</taxon>
        <taxon>Pseudomonadati</taxon>
        <taxon>Pseudomonadota</taxon>
        <taxon>Alphaproteobacteria</taxon>
        <taxon>Hyphomicrobiales</taxon>
        <taxon>Phyllobacteriaceae</taxon>
        <taxon>Mesorhizobium</taxon>
    </lineage>
</organism>
<feature type="binding site" evidence="4">
    <location>
        <position position="204"/>
    </location>
    <ligand>
        <name>a divalent metal cation</name>
        <dbReference type="ChEBI" id="CHEBI:60240"/>
        <label>1</label>
    </ligand>
</feature>
<dbReference type="PROSITE" id="PS01090">
    <property type="entry name" value="TATD_2"/>
    <property type="match status" value="1"/>
</dbReference>
<feature type="binding site" evidence="4">
    <location>
        <position position="154"/>
    </location>
    <ligand>
        <name>a divalent metal cation</name>
        <dbReference type="ChEBI" id="CHEBI:60240"/>
        <label>2</label>
    </ligand>
</feature>
<dbReference type="AlphaFoldDB" id="A0A101KPS4"/>
<feature type="binding site" evidence="4">
    <location>
        <position position="8"/>
    </location>
    <ligand>
        <name>a divalent metal cation</name>
        <dbReference type="ChEBI" id="CHEBI:60240"/>
        <label>1</label>
    </ligand>
</feature>
<feature type="binding site" evidence="4">
    <location>
        <position position="92"/>
    </location>
    <ligand>
        <name>a divalent metal cation</name>
        <dbReference type="ChEBI" id="CHEBI:60240"/>
        <label>1</label>
    </ligand>
</feature>
<dbReference type="InterPro" id="IPR032466">
    <property type="entry name" value="Metal_Hydrolase"/>
</dbReference>
<sequence length="263" mass="28594">MLVDSHCHLDFPDFAEERAAIVARALAAGIGRMVTISTRVKRFQQIIEIAEAFNEVYCSVGTHPHNAAEELDVTADELVQLSSHPKVVAIGEAGLDYFYDRAPREAQAQGFRNHIAAARRTGLPLVIHARDADDDMAAILEDETGKGAFPFILHCFSSGRRLAEIGVALGGYVSFSGILTFKNSTELRAIAADVPRDRLLVETDAPYLAPIPHRGKRNEPAYVVNTAKVLAETIGVSEAEIADITTENVFRLFTKMPRPAAAG</sequence>
<gene>
    <name evidence="5" type="ORF">AU467_06045</name>
</gene>
<feature type="binding site" evidence="4">
    <location>
        <position position="6"/>
    </location>
    <ligand>
        <name>a divalent metal cation</name>
        <dbReference type="ChEBI" id="CHEBI:60240"/>
        <label>1</label>
    </ligand>
</feature>
<keyword evidence="2 4" id="KW-0479">Metal-binding</keyword>
<dbReference type="PANTHER" id="PTHR46124">
    <property type="entry name" value="D-AMINOACYL-TRNA DEACYLASE"/>
    <property type="match status" value="1"/>
</dbReference>
<evidence type="ECO:0000256" key="2">
    <source>
        <dbReference type="ARBA" id="ARBA00022723"/>
    </source>
</evidence>
<dbReference type="Gene3D" id="3.20.20.140">
    <property type="entry name" value="Metal-dependent hydrolases"/>
    <property type="match status" value="1"/>
</dbReference>
<evidence type="ECO:0000313" key="6">
    <source>
        <dbReference type="Proteomes" id="UP000053176"/>
    </source>
</evidence>
<dbReference type="InterPro" id="IPR001130">
    <property type="entry name" value="TatD-like"/>
</dbReference>
<keyword evidence="3" id="KW-0378">Hydrolase</keyword>
<dbReference type="PANTHER" id="PTHR46124:SF2">
    <property type="entry name" value="D-AMINOACYL-TRNA DEACYLASE"/>
    <property type="match status" value="1"/>
</dbReference>
<dbReference type="FunFam" id="3.20.20.140:FF:000005">
    <property type="entry name" value="TatD family hydrolase"/>
    <property type="match status" value="1"/>
</dbReference>
<name>A0A101KPS4_RHILI</name>
<evidence type="ECO:0000256" key="1">
    <source>
        <dbReference type="ARBA" id="ARBA00009275"/>
    </source>
</evidence>
<evidence type="ECO:0000256" key="4">
    <source>
        <dbReference type="PIRSR" id="PIRSR005902-1"/>
    </source>
</evidence>
<dbReference type="EMBL" id="LPWA01000131">
    <property type="protein sequence ID" value="KUM24675.1"/>
    <property type="molecule type" value="Genomic_DNA"/>
</dbReference>
<comment type="similarity">
    <text evidence="1">Belongs to the metallo-dependent hydrolases superfamily. TatD-type hydrolase family.</text>
</comment>
<accession>A0A101KPS4</accession>
<dbReference type="CDD" id="cd01310">
    <property type="entry name" value="TatD_DNAse"/>
    <property type="match status" value="1"/>
</dbReference>
<dbReference type="NCBIfam" id="TIGR00010">
    <property type="entry name" value="YchF/TatD family DNA exonuclease"/>
    <property type="match status" value="1"/>
</dbReference>